<keyword evidence="4 6" id="KW-1133">Transmembrane helix</keyword>
<keyword evidence="9" id="KW-1185">Reference proteome</keyword>
<evidence type="ECO:0000259" key="7">
    <source>
        <dbReference type="Pfam" id="PF02687"/>
    </source>
</evidence>
<dbReference type="Pfam" id="PF02687">
    <property type="entry name" value="FtsX"/>
    <property type="match status" value="2"/>
</dbReference>
<feature type="domain" description="ABC3 transporter permease C-terminal" evidence="7">
    <location>
        <begin position="60"/>
        <end position="178"/>
    </location>
</feature>
<evidence type="ECO:0000313" key="9">
    <source>
        <dbReference type="Proteomes" id="UP000670947"/>
    </source>
</evidence>
<dbReference type="InterPro" id="IPR052536">
    <property type="entry name" value="ABC-4_Integral_Memb_Prot"/>
</dbReference>
<evidence type="ECO:0000256" key="1">
    <source>
        <dbReference type="ARBA" id="ARBA00004651"/>
    </source>
</evidence>
<feature type="transmembrane region" description="Helical" evidence="6">
    <location>
        <begin position="197"/>
        <end position="216"/>
    </location>
</feature>
<evidence type="ECO:0000313" key="8">
    <source>
        <dbReference type="EMBL" id="MBO7746124.1"/>
    </source>
</evidence>
<dbReference type="PANTHER" id="PTHR46795">
    <property type="entry name" value="ABC TRANSPORTER PERMEASE-RELATED-RELATED"/>
    <property type="match status" value="1"/>
</dbReference>
<keyword evidence="6" id="KW-0813">Transport</keyword>
<comment type="similarity">
    <text evidence="6">Belongs to the ABC-4 integral membrane protein family.</text>
</comment>
<sequence length="654" mass="71992">MSLLELTLKNVRRSFGLYTIYLLAMVIGVMIFFSFASVMYNGDILDALENRQNFQTGFAIASVVIVAFIVLFVLYANSFFIRQRKKELGLYMLYGMNERHLLLMLLYETLALGAAALVAGGLAGGLLSKIFGSLLMNLMEYDQVVSLSFPVPAILATIGMFVVLTAAIAVQSYLLLSRVQLIDLFRAREKTEKPVKTSAVLAMLAVLLLGSSIVVIGSGKQSVFWTDYASASMIYCAVGIIAGTYLFIRQFAGWLLLRLSRGKRYFGGNTVLWSSSIRFQIRGNTLNLSFISLFSTVLILLMCFVSINYSVQFEAVGRNLPNDVAYESKSKAVDDDVKGAIASSGHGIEDERALTLLRAEAVTDPGVAFENPEYFFPGVLLASASDYNAIVAARHDNGKPVRLDGDQAVSLSQGMDFPETMPDGGARFTVRAASETTLKLTEKRDYALLGWASDPVTSMVKKPALLVVSDAKYAELKEGAETASYIIYDIADAGNAEELSKRLHAIVTKEPGTYYSSFADVYSKQIEGSSLLLFASAFLALIALFALAGVIYFKQLREATEAQRQYAILRKLGVGKREMMSVIRKQLLFVFALPLLPGLINSWLIIKTYILDSVQDFPNLKGMVWGIIALYFLIYAGFYLASANLYYRIANRSA</sequence>
<feature type="transmembrane region" description="Helical" evidence="6">
    <location>
        <begin position="288"/>
        <end position="311"/>
    </location>
</feature>
<keyword evidence="5 6" id="KW-0472">Membrane</keyword>
<feature type="domain" description="ABC3 transporter permease C-terminal" evidence="7">
    <location>
        <begin position="538"/>
        <end position="639"/>
    </location>
</feature>
<dbReference type="RefSeq" id="WP_208848919.1">
    <property type="nucleotide sequence ID" value="NZ_JAGGDJ010000015.1"/>
</dbReference>
<feature type="transmembrane region" description="Helical" evidence="6">
    <location>
        <begin position="101"/>
        <end position="127"/>
    </location>
</feature>
<dbReference type="Proteomes" id="UP000670947">
    <property type="component" value="Unassembled WGS sequence"/>
</dbReference>
<proteinExistence type="inferred from homology"/>
<keyword evidence="3 6" id="KW-0812">Transmembrane</keyword>
<feature type="transmembrane region" description="Helical" evidence="6">
    <location>
        <begin position="60"/>
        <end position="80"/>
    </location>
</feature>
<feature type="transmembrane region" description="Helical" evidence="6">
    <location>
        <begin position="587"/>
        <end position="611"/>
    </location>
</feature>
<dbReference type="PANTHER" id="PTHR46795:SF3">
    <property type="entry name" value="ABC TRANSPORTER PERMEASE"/>
    <property type="match status" value="1"/>
</dbReference>
<comment type="subcellular location">
    <subcellularLocation>
        <location evidence="1 6">Cell membrane</location>
        <topology evidence="1 6">Multi-pass membrane protein</topology>
    </subcellularLocation>
</comment>
<reference evidence="8 9" key="1">
    <citation type="submission" date="2021-03" db="EMBL/GenBank/DDBJ databases">
        <title>Paenibacillus artemisicola MWE-103 whole genome sequence.</title>
        <authorList>
            <person name="Ham Y.J."/>
        </authorList>
    </citation>
    <scope>NUCLEOTIDE SEQUENCE [LARGE SCALE GENOMIC DNA]</scope>
    <source>
        <strain evidence="8 9">MWE-103</strain>
    </source>
</reference>
<evidence type="ECO:0000256" key="5">
    <source>
        <dbReference type="ARBA" id="ARBA00023136"/>
    </source>
</evidence>
<dbReference type="InterPro" id="IPR003838">
    <property type="entry name" value="ABC3_permease_C"/>
</dbReference>
<comment type="caution">
    <text evidence="8">The sequence shown here is derived from an EMBL/GenBank/DDBJ whole genome shotgun (WGS) entry which is preliminary data.</text>
</comment>
<feature type="transmembrane region" description="Helical" evidence="6">
    <location>
        <begin position="147"/>
        <end position="176"/>
    </location>
</feature>
<organism evidence="8 9">
    <name type="scientific">Paenibacillus artemisiicola</name>
    <dbReference type="NCBI Taxonomy" id="1172618"/>
    <lineage>
        <taxon>Bacteria</taxon>
        <taxon>Bacillati</taxon>
        <taxon>Bacillota</taxon>
        <taxon>Bacilli</taxon>
        <taxon>Bacillales</taxon>
        <taxon>Paenibacillaceae</taxon>
        <taxon>Paenibacillus</taxon>
    </lineage>
</organism>
<dbReference type="InterPro" id="IPR027022">
    <property type="entry name" value="ABC_permease_BceB-typ"/>
</dbReference>
<evidence type="ECO:0000256" key="3">
    <source>
        <dbReference type="ARBA" id="ARBA00022692"/>
    </source>
</evidence>
<evidence type="ECO:0000256" key="2">
    <source>
        <dbReference type="ARBA" id="ARBA00022475"/>
    </source>
</evidence>
<feature type="transmembrane region" description="Helical" evidence="6">
    <location>
        <begin position="531"/>
        <end position="553"/>
    </location>
</feature>
<name>A0ABS3WCT9_9BACL</name>
<evidence type="ECO:0000256" key="4">
    <source>
        <dbReference type="ARBA" id="ARBA00022989"/>
    </source>
</evidence>
<feature type="transmembrane region" description="Helical" evidence="6">
    <location>
        <begin position="228"/>
        <end position="248"/>
    </location>
</feature>
<keyword evidence="2 6" id="KW-1003">Cell membrane</keyword>
<gene>
    <name evidence="8" type="ORF">I8J29_18090</name>
</gene>
<dbReference type="PIRSF" id="PIRSF018968">
    <property type="entry name" value="ABC_permease_BceB"/>
    <property type="match status" value="1"/>
</dbReference>
<feature type="transmembrane region" description="Helical" evidence="6">
    <location>
        <begin position="20"/>
        <end position="40"/>
    </location>
</feature>
<dbReference type="EMBL" id="JAGGDJ010000015">
    <property type="protein sequence ID" value="MBO7746124.1"/>
    <property type="molecule type" value="Genomic_DNA"/>
</dbReference>
<accession>A0ABS3WCT9</accession>
<protein>
    <submittedName>
        <fullName evidence="8">FtsX-like permease family protein</fullName>
    </submittedName>
</protein>
<evidence type="ECO:0000256" key="6">
    <source>
        <dbReference type="PIRNR" id="PIRNR018968"/>
    </source>
</evidence>
<feature type="transmembrane region" description="Helical" evidence="6">
    <location>
        <begin position="623"/>
        <end position="647"/>
    </location>
</feature>